<keyword evidence="1" id="KW-0472">Membrane</keyword>
<evidence type="ECO:0000313" key="3">
    <source>
        <dbReference type="Proteomes" id="UP000784880"/>
    </source>
</evidence>
<organism evidence="2 3">
    <name type="scientific">Evansella tamaricis</name>
    <dbReference type="NCBI Taxonomy" id="2069301"/>
    <lineage>
        <taxon>Bacteria</taxon>
        <taxon>Bacillati</taxon>
        <taxon>Bacillota</taxon>
        <taxon>Bacilli</taxon>
        <taxon>Bacillales</taxon>
        <taxon>Bacillaceae</taxon>
        <taxon>Evansella</taxon>
    </lineage>
</organism>
<keyword evidence="3" id="KW-1185">Reference proteome</keyword>
<comment type="caution">
    <text evidence="2">The sequence shown here is derived from an EMBL/GenBank/DDBJ whole genome shotgun (WGS) entry which is preliminary data.</text>
</comment>
<evidence type="ECO:0000256" key="1">
    <source>
        <dbReference type="SAM" id="Phobius"/>
    </source>
</evidence>
<keyword evidence="1" id="KW-1133">Transmembrane helix</keyword>
<name>A0ABS6JD39_9BACI</name>
<gene>
    <name evidence="2" type="ORF">KS419_07545</name>
</gene>
<accession>A0ABS6JD39</accession>
<feature type="transmembrane region" description="Helical" evidence="1">
    <location>
        <begin position="20"/>
        <end position="43"/>
    </location>
</feature>
<sequence>MMNELKKFIKEEEGQGMTEYGLILGVIAIGAVAAFTAFGGALIDKVNEVRQSVFGN</sequence>
<dbReference type="Proteomes" id="UP000784880">
    <property type="component" value="Unassembled WGS sequence"/>
</dbReference>
<dbReference type="EMBL" id="JAHQCS010000077">
    <property type="protein sequence ID" value="MBU9711586.1"/>
    <property type="molecule type" value="Genomic_DNA"/>
</dbReference>
<proteinExistence type="predicted"/>
<protein>
    <submittedName>
        <fullName evidence="2">Flp family type IVb pilin</fullName>
    </submittedName>
</protein>
<evidence type="ECO:0000313" key="2">
    <source>
        <dbReference type="EMBL" id="MBU9711586.1"/>
    </source>
</evidence>
<reference evidence="2 3" key="1">
    <citation type="submission" date="2021-06" db="EMBL/GenBank/DDBJ databases">
        <title>Bacillus sp. RD4P76, an endophyte from a halophyte.</title>
        <authorList>
            <person name="Sun J.-Q."/>
        </authorList>
    </citation>
    <scope>NUCLEOTIDE SEQUENCE [LARGE SCALE GENOMIC DNA]</scope>
    <source>
        <strain evidence="2 3">CGMCC 1.15917</strain>
    </source>
</reference>
<keyword evidence="1" id="KW-0812">Transmembrane</keyword>